<accession>A0AA47N3U6</accession>
<proteinExistence type="predicted"/>
<dbReference type="Proteomes" id="UP001174136">
    <property type="component" value="Unassembled WGS sequence"/>
</dbReference>
<organism evidence="1 2">
    <name type="scientific">Merluccius polli</name>
    <name type="common">Benguela hake</name>
    <name type="synonym">Merluccius cadenati</name>
    <dbReference type="NCBI Taxonomy" id="89951"/>
    <lineage>
        <taxon>Eukaryota</taxon>
        <taxon>Metazoa</taxon>
        <taxon>Chordata</taxon>
        <taxon>Craniata</taxon>
        <taxon>Vertebrata</taxon>
        <taxon>Euteleostomi</taxon>
        <taxon>Actinopterygii</taxon>
        <taxon>Neopterygii</taxon>
        <taxon>Teleostei</taxon>
        <taxon>Neoteleostei</taxon>
        <taxon>Acanthomorphata</taxon>
        <taxon>Zeiogadaria</taxon>
        <taxon>Gadariae</taxon>
        <taxon>Gadiformes</taxon>
        <taxon>Gadoidei</taxon>
        <taxon>Merlucciidae</taxon>
        <taxon>Merluccius</taxon>
    </lineage>
</organism>
<protein>
    <submittedName>
        <fullName evidence="1">Uncharacterized protein</fullName>
    </submittedName>
</protein>
<sequence>MAKFNPPESFSFDKPTEWTDWKRRFERYRTATELNKKSGEVQVCSLVYAMGSEAENIFKSFTFIDPGHENNYK</sequence>
<evidence type="ECO:0000313" key="2">
    <source>
        <dbReference type="Proteomes" id="UP001174136"/>
    </source>
</evidence>
<reference evidence="1" key="1">
    <citation type="journal article" date="2023" name="Front. Mar. Sci.">
        <title>A new Merluccius polli reference genome to investigate the effects of global change in West African waters.</title>
        <authorList>
            <person name="Mateo J.L."/>
            <person name="Blanco-Fernandez C."/>
            <person name="Garcia-Vazquez E."/>
            <person name="Machado-Schiaffino G."/>
        </authorList>
    </citation>
    <scope>NUCLEOTIDE SEQUENCE</scope>
    <source>
        <strain evidence="1">C29</strain>
        <tissue evidence="1">Fin</tissue>
    </source>
</reference>
<comment type="caution">
    <text evidence="1">The sequence shown here is derived from an EMBL/GenBank/DDBJ whole genome shotgun (WGS) entry which is preliminary data.</text>
</comment>
<keyword evidence="2" id="KW-1185">Reference proteome</keyword>
<dbReference type="AlphaFoldDB" id="A0AA47N3U6"/>
<evidence type="ECO:0000313" key="1">
    <source>
        <dbReference type="EMBL" id="KAK0151913.1"/>
    </source>
</evidence>
<dbReference type="EMBL" id="JAOPHQ010001151">
    <property type="protein sequence ID" value="KAK0151913.1"/>
    <property type="molecule type" value="Genomic_DNA"/>
</dbReference>
<gene>
    <name evidence="1" type="ORF">N1851_006717</name>
</gene>
<name>A0AA47N3U6_MERPO</name>